<evidence type="ECO:0000259" key="1">
    <source>
        <dbReference type="Pfam" id="PF04389"/>
    </source>
</evidence>
<dbReference type="EMBL" id="JAINWA010000001">
    <property type="protein sequence ID" value="MCD1653480.1"/>
    <property type="molecule type" value="Genomic_DNA"/>
</dbReference>
<keyword evidence="3" id="KW-1185">Reference proteome</keyword>
<name>A0AAE3EF00_9SPIR</name>
<proteinExistence type="predicted"/>
<comment type="caution">
    <text evidence="2">The sequence shown here is derived from an EMBL/GenBank/DDBJ whole genome shotgun (WGS) entry which is preliminary data.</text>
</comment>
<accession>A0AAE3EF00</accession>
<dbReference type="Proteomes" id="UP001198163">
    <property type="component" value="Unassembled WGS sequence"/>
</dbReference>
<evidence type="ECO:0000313" key="3">
    <source>
        <dbReference type="Proteomes" id="UP001198163"/>
    </source>
</evidence>
<sequence length="309" mass="33148">MSTEDTLMNEKFSSVFTAFLDPAVDRPSFIGSWLRAKSIPYSVVEIKGKKHIFIKFGSEAYDPRFKMKTLVAHHDRVNDTEGANDNSAACFQLLKLAETLSQAAESAGPRVHNTRIILTDGEEAAGTRGILAQGSFALGSGFRKLGFSQDEVFVLDACGRGDTLIVSTAGLDRKMGKALADKMMNLHAYAKSIARSAAPESWLALPTPYSDNAGFLAAGIAAQTITVLPSREATALLAATRDFALQGAVLEAVSRNRYGELSAEAAAAVPQTWKLMHTAEDTASTLNAGAFSLIERFLARLTETLEPAL</sequence>
<dbReference type="RefSeq" id="WP_230752506.1">
    <property type="nucleotide sequence ID" value="NZ_JAINWA010000001.1"/>
</dbReference>
<dbReference type="SUPFAM" id="SSF53187">
    <property type="entry name" value="Zn-dependent exopeptidases"/>
    <property type="match status" value="1"/>
</dbReference>
<protein>
    <submittedName>
        <fullName evidence="2">Zn-dependent exopeptidase M28</fullName>
    </submittedName>
</protein>
<organism evidence="2 3">
    <name type="scientific">Teretinema zuelzerae</name>
    <dbReference type="NCBI Taxonomy" id="156"/>
    <lineage>
        <taxon>Bacteria</taxon>
        <taxon>Pseudomonadati</taxon>
        <taxon>Spirochaetota</taxon>
        <taxon>Spirochaetia</taxon>
        <taxon>Spirochaetales</taxon>
        <taxon>Treponemataceae</taxon>
        <taxon>Teretinema</taxon>
    </lineage>
</organism>
<dbReference type="Pfam" id="PF04389">
    <property type="entry name" value="Peptidase_M28"/>
    <property type="match status" value="1"/>
</dbReference>
<dbReference type="AlphaFoldDB" id="A0AAE3EF00"/>
<feature type="domain" description="Peptidase M28" evidence="1">
    <location>
        <begin position="70"/>
        <end position="299"/>
    </location>
</feature>
<reference evidence="2" key="1">
    <citation type="submission" date="2021-08" db="EMBL/GenBank/DDBJ databases">
        <title>Comparative analyses of Brucepasteria parasyntrophica and Teretinema zuelzerae.</title>
        <authorList>
            <person name="Song Y."/>
            <person name="Brune A."/>
        </authorList>
    </citation>
    <scope>NUCLEOTIDE SEQUENCE</scope>
    <source>
        <strain evidence="2">DSM 1903</strain>
    </source>
</reference>
<dbReference type="InterPro" id="IPR007484">
    <property type="entry name" value="Peptidase_M28"/>
</dbReference>
<gene>
    <name evidence="2" type="ORF">K7J14_02050</name>
</gene>
<dbReference type="Gene3D" id="3.40.630.10">
    <property type="entry name" value="Zn peptidases"/>
    <property type="match status" value="1"/>
</dbReference>
<evidence type="ECO:0000313" key="2">
    <source>
        <dbReference type="EMBL" id="MCD1653480.1"/>
    </source>
</evidence>